<proteinExistence type="predicted"/>
<reference evidence="7" key="2">
    <citation type="submission" date="2021-03" db="EMBL/GenBank/DDBJ databases">
        <title>Human Oral Microbial Genomes.</title>
        <authorList>
            <person name="Johnston C.D."/>
            <person name="Chen T."/>
            <person name="Dewhirst F.E."/>
        </authorList>
    </citation>
    <scope>NUCLEOTIDE SEQUENCE</scope>
    <source>
        <strain evidence="7">F0714</strain>
    </source>
</reference>
<dbReference type="GO" id="GO:0016020">
    <property type="term" value="C:membrane"/>
    <property type="evidence" value="ECO:0007669"/>
    <property type="project" value="UniProtKB-SubCell"/>
</dbReference>
<comment type="subcellular location">
    <subcellularLocation>
        <location evidence="1">Membrane</location>
        <topology evidence="1">Single-pass membrane protein</topology>
    </subcellularLocation>
</comment>
<feature type="compositionally biased region" description="Basic and acidic residues" evidence="5">
    <location>
        <begin position="345"/>
        <end position="362"/>
    </location>
</feature>
<dbReference type="PANTHER" id="PTHR30168:SF0">
    <property type="entry name" value="INNER MEMBRANE PROTEIN"/>
    <property type="match status" value="1"/>
</dbReference>
<sequence>MPQQPSPPPPQFPATRPAAPPAQAATSYPAPAAPQLPTASGSAFLPGAPTGFRPTPQGFPAIQQPAPTFTPSGYYAPPGVPKRRPTGLLVALFSALTLLIGMVVISFINNQPDSTTVSTDYKNEDWKVPTVDETPPPVVVPKNNAEAKTLTENNPLYSTSLESPVRCDLELLPGGKQKDEELEANLQAYLGCLTRVWGPTLEKAGYKTFQPKITVFPEGGTVTTECGKQKSQNAFYCAADQRIYIAQDMLDVLSTDLSKARAIFNLIIAHEYGHTIQGQSGILVSGNALAKSGSDSKAMEISRRLETQADCFAGAAMSSLWQGLKLTDADRQDILNIIMDLGDDKLRERNNGDPNEEGDHGKGKNRHMWLERGLNSNGSLGQCNTFAASSGEVE</sequence>
<feature type="compositionally biased region" description="Polar residues" evidence="5">
    <location>
        <begin position="374"/>
        <end position="388"/>
    </location>
</feature>
<dbReference type="EMBL" id="CP072385">
    <property type="protein sequence ID" value="QUC10561.1"/>
    <property type="molecule type" value="Genomic_DNA"/>
</dbReference>
<evidence type="ECO:0000256" key="6">
    <source>
        <dbReference type="SAM" id="Phobius"/>
    </source>
</evidence>
<name>A0A448MW65_9ACTN</name>
<keyword evidence="4 6" id="KW-0472">Membrane</keyword>
<dbReference type="Proteomes" id="UP000677180">
    <property type="component" value="Chromosome"/>
</dbReference>
<dbReference type="OMA" id="AFYCPAN"/>
<reference evidence="8 9" key="1">
    <citation type="submission" date="2018-12" db="EMBL/GenBank/DDBJ databases">
        <authorList>
            <consortium name="Pathogen Informatics"/>
        </authorList>
    </citation>
    <scope>NUCLEOTIDE SEQUENCE [LARGE SCALE GENOMIC DNA]</scope>
    <source>
        <strain evidence="8 9">NCTC12967</strain>
    </source>
</reference>
<dbReference type="Pfam" id="PF04228">
    <property type="entry name" value="Zn_peptidase"/>
    <property type="match status" value="1"/>
</dbReference>
<gene>
    <name evidence="7" type="ORF">J5A53_12380</name>
    <name evidence="8" type="ORF">NCTC12967_00660</name>
</gene>
<keyword evidence="8" id="KW-0378">Hydrolase</keyword>
<dbReference type="PANTHER" id="PTHR30168">
    <property type="entry name" value="PUTATIVE MEMBRANE PROTEIN YPFJ"/>
    <property type="match status" value="1"/>
</dbReference>
<dbReference type="OrthoDB" id="9774900at2"/>
<feature type="compositionally biased region" description="Pro residues" evidence="5">
    <location>
        <begin position="1"/>
        <end position="12"/>
    </location>
</feature>
<keyword evidence="8" id="KW-0482">Metalloprotease</keyword>
<evidence type="ECO:0000256" key="2">
    <source>
        <dbReference type="ARBA" id="ARBA00022692"/>
    </source>
</evidence>
<feature type="compositionally biased region" description="Low complexity" evidence="5">
    <location>
        <begin position="13"/>
        <end position="35"/>
    </location>
</feature>
<dbReference type="GO" id="GO:0008237">
    <property type="term" value="F:metallopeptidase activity"/>
    <property type="evidence" value="ECO:0007669"/>
    <property type="project" value="UniProtKB-KW"/>
</dbReference>
<dbReference type="RefSeq" id="WP_014845784.1">
    <property type="nucleotide sequence ID" value="NZ_CAURRE010000087.1"/>
</dbReference>
<protein>
    <submittedName>
        <fullName evidence="7">Neutral zinc metallopeptidase</fullName>
    </submittedName>
    <submittedName>
        <fullName evidence="8">Predicted metalloprotease</fullName>
    </submittedName>
</protein>
<organism evidence="8 9">
    <name type="scientific">Arachnia propionica</name>
    <dbReference type="NCBI Taxonomy" id="1750"/>
    <lineage>
        <taxon>Bacteria</taxon>
        <taxon>Bacillati</taxon>
        <taxon>Actinomycetota</taxon>
        <taxon>Actinomycetes</taxon>
        <taxon>Propionibacteriales</taxon>
        <taxon>Propionibacteriaceae</taxon>
        <taxon>Arachnia</taxon>
    </lineage>
</organism>
<keyword evidence="3 6" id="KW-1133">Transmembrane helix</keyword>
<evidence type="ECO:0000256" key="3">
    <source>
        <dbReference type="ARBA" id="ARBA00022989"/>
    </source>
</evidence>
<dbReference type="GO" id="GO:0006508">
    <property type="term" value="P:proteolysis"/>
    <property type="evidence" value="ECO:0007669"/>
    <property type="project" value="UniProtKB-KW"/>
</dbReference>
<feature type="transmembrane region" description="Helical" evidence="6">
    <location>
        <begin position="88"/>
        <end position="108"/>
    </location>
</feature>
<feature type="region of interest" description="Disordered" evidence="5">
    <location>
        <begin position="1"/>
        <end position="78"/>
    </location>
</feature>
<keyword evidence="8" id="KW-0645">Protease</keyword>
<keyword evidence="2 6" id="KW-0812">Transmembrane</keyword>
<evidence type="ECO:0000313" key="9">
    <source>
        <dbReference type="Proteomes" id="UP000273044"/>
    </source>
</evidence>
<feature type="region of interest" description="Disordered" evidence="5">
    <location>
        <begin position="345"/>
        <end position="394"/>
    </location>
</feature>
<evidence type="ECO:0000256" key="5">
    <source>
        <dbReference type="SAM" id="MobiDB-lite"/>
    </source>
</evidence>
<keyword evidence="9" id="KW-1185">Reference proteome</keyword>
<evidence type="ECO:0000313" key="8">
    <source>
        <dbReference type="EMBL" id="VEH69393.1"/>
    </source>
</evidence>
<evidence type="ECO:0000313" key="7">
    <source>
        <dbReference type="EMBL" id="QUC10561.1"/>
    </source>
</evidence>
<evidence type="ECO:0000256" key="4">
    <source>
        <dbReference type="ARBA" id="ARBA00023136"/>
    </source>
</evidence>
<dbReference type="EMBL" id="LR134406">
    <property type="protein sequence ID" value="VEH69393.1"/>
    <property type="molecule type" value="Genomic_DNA"/>
</dbReference>
<evidence type="ECO:0000256" key="1">
    <source>
        <dbReference type="ARBA" id="ARBA00004167"/>
    </source>
</evidence>
<accession>A0A448MW65</accession>
<dbReference type="Proteomes" id="UP000273044">
    <property type="component" value="Chromosome"/>
</dbReference>
<dbReference type="AlphaFoldDB" id="A0A448MW65"/>
<dbReference type="InterPro" id="IPR007343">
    <property type="entry name" value="Uncharacterised_pept_Zn_put"/>
</dbReference>
<dbReference type="GeneID" id="64406146"/>